<dbReference type="InParanoid" id="A0A2T0GX51"/>
<keyword evidence="6" id="KW-1185">Reference proteome</keyword>
<proteinExistence type="predicted"/>
<reference evidence="5 6" key="1">
    <citation type="submission" date="2018-03" db="EMBL/GenBank/DDBJ databases">
        <title>Actinopolyspora mortivallis from Sahara, screening for active biomolecules.</title>
        <authorList>
            <person name="Selama O."/>
            <person name="Wellington E.M.H."/>
            <person name="Hacene H."/>
        </authorList>
    </citation>
    <scope>NUCLEOTIDE SEQUENCE [LARGE SCALE GENOMIC DNA]</scope>
    <source>
        <strain evidence="5 6">M5A</strain>
    </source>
</reference>
<gene>
    <name evidence="5" type="ORF">CEP50_09180</name>
</gene>
<evidence type="ECO:0000259" key="4">
    <source>
        <dbReference type="Pfam" id="PF08545"/>
    </source>
</evidence>
<dbReference type="EMBL" id="PVSR01000011">
    <property type="protein sequence ID" value="PRW63680.1"/>
    <property type="molecule type" value="Genomic_DNA"/>
</dbReference>
<feature type="domain" description="Beta-ketoacyl-[acyl-carrier-protein] synthase III C-terminal" evidence="3">
    <location>
        <begin position="240"/>
        <end position="328"/>
    </location>
</feature>
<feature type="domain" description="Beta-ketoacyl-[acyl-carrier-protein] synthase III N-terminal" evidence="4">
    <location>
        <begin position="108"/>
        <end position="187"/>
    </location>
</feature>
<accession>A0A2T0GX51</accession>
<dbReference type="Gene3D" id="3.40.47.10">
    <property type="match status" value="1"/>
</dbReference>
<keyword evidence="2" id="KW-0012">Acyltransferase</keyword>
<dbReference type="Pfam" id="PF08541">
    <property type="entry name" value="ACP_syn_III_C"/>
    <property type="match status" value="1"/>
</dbReference>
<name>A0A2T0GX51_ACTMO</name>
<comment type="caution">
    <text evidence="5">The sequence shown here is derived from an EMBL/GenBank/DDBJ whole genome shotgun (WGS) entry which is preliminary data.</text>
</comment>
<evidence type="ECO:0000313" key="5">
    <source>
        <dbReference type="EMBL" id="PRW63680.1"/>
    </source>
</evidence>
<evidence type="ECO:0000313" key="6">
    <source>
        <dbReference type="Proteomes" id="UP000239352"/>
    </source>
</evidence>
<dbReference type="InterPro" id="IPR013751">
    <property type="entry name" value="ACP_syn_III_N"/>
</dbReference>
<organism evidence="5 6">
    <name type="scientific">Actinopolyspora mortivallis</name>
    <dbReference type="NCBI Taxonomy" id="33906"/>
    <lineage>
        <taxon>Bacteria</taxon>
        <taxon>Bacillati</taxon>
        <taxon>Actinomycetota</taxon>
        <taxon>Actinomycetes</taxon>
        <taxon>Actinopolysporales</taxon>
        <taxon>Actinopolysporaceae</taxon>
        <taxon>Actinopolyspora</taxon>
    </lineage>
</organism>
<dbReference type="GO" id="GO:0004315">
    <property type="term" value="F:3-oxoacyl-[acyl-carrier-protein] synthase activity"/>
    <property type="evidence" value="ECO:0007669"/>
    <property type="project" value="InterPro"/>
</dbReference>
<evidence type="ECO:0000259" key="3">
    <source>
        <dbReference type="Pfam" id="PF08541"/>
    </source>
</evidence>
<dbReference type="GO" id="GO:0006633">
    <property type="term" value="P:fatty acid biosynthetic process"/>
    <property type="evidence" value="ECO:0007669"/>
    <property type="project" value="InterPro"/>
</dbReference>
<dbReference type="NCBIfam" id="NF006829">
    <property type="entry name" value="PRK09352.1"/>
    <property type="match status" value="1"/>
</dbReference>
<dbReference type="GO" id="GO:0044550">
    <property type="term" value="P:secondary metabolite biosynthetic process"/>
    <property type="evidence" value="ECO:0007669"/>
    <property type="project" value="TreeGrafter"/>
</dbReference>
<dbReference type="InterPro" id="IPR013747">
    <property type="entry name" value="ACP_syn_III_C"/>
</dbReference>
<dbReference type="PANTHER" id="PTHR34069">
    <property type="entry name" value="3-OXOACYL-[ACYL-CARRIER-PROTEIN] SYNTHASE 3"/>
    <property type="match status" value="1"/>
</dbReference>
<protein>
    <submittedName>
        <fullName evidence="5">3-oxoacyl-ACP synthase</fullName>
    </submittedName>
</protein>
<dbReference type="Pfam" id="PF08545">
    <property type="entry name" value="ACP_syn_III"/>
    <property type="match status" value="1"/>
</dbReference>
<dbReference type="STRING" id="1050202.GCA_000384035_01349"/>
<dbReference type="PANTHER" id="PTHR34069:SF2">
    <property type="entry name" value="BETA-KETOACYL-[ACYL-CARRIER-PROTEIN] SYNTHASE III"/>
    <property type="match status" value="1"/>
</dbReference>
<evidence type="ECO:0000256" key="1">
    <source>
        <dbReference type="ARBA" id="ARBA00022679"/>
    </source>
</evidence>
<dbReference type="SUPFAM" id="SSF53901">
    <property type="entry name" value="Thiolase-like"/>
    <property type="match status" value="1"/>
</dbReference>
<dbReference type="CDD" id="cd00830">
    <property type="entry name" value="KAS_III"/>
    <property type="match status" value="1"/>
</dbReference>
<keyword evidence="1" id="KW-0808">Transferase</keyword>
<dbReference type="AlphaFoldDB" id="A0A2T0GX51"/>
<sequence length="344" mass="35695">MPSGIGILGLGAYLPETVRTNEEIAPAAGVTVEWIEQRTGVMQRRVAERDQATSDLAAEAASRALTSAGIDASRIGMLVLGTSTLDELGPATACRVQHRIGAAGAVAFDVNAACSGFVFGLRIAHDWLAHQPRGQYALVVGAELYSTFLDSSDRGTAVLFGDGAGAAVVGPVSPERGVLHTSLGSDGGQADQVLIPGGGSRIPASRESLSAGKHTIFMNGRSVRDFITEMFPRVVDEACTAAGIGIADLDVVVPHQPNPLLLRSLSERTGLPEEKTVILGDRVGNVGAASIPVALTHAVARGRVSDGDHVLLPTFGAGVTWGSCLLRWSPTTHRPLSALDETEG</sequence>
<evidence type="ECO:0000256" key="2">
    <source>
        <dbReference type="ARBA" id="ARBA00023315"/>
    </source>
</evidence>
<dbReference type="InterPro" id="IPR016039">
    <property type="entry name" value="Thiolase-like"/>
</dbReference>
<dbReference type="Proteomes" id="UP000239352">
    <property type="component" value="Unassembled WGS sequence"/>
</dbReference>